<comment type="caution">
    <text evidence="3">The sequence shown here is derived from an EMBL/GenBank/DDBJ whole genome shotgun (WGS) entry which is preliminary data.</text>
</comment>
<organism evidence="3 4">
    <name type="scientific">Chryseobacterium sediminis</name>
    <dbReference type="NCBI Taxonomy" id="1679494"/>
    <lineage>
        <taxon>Bacteria</taxon>
        <taxon>Pseudomonadati</taxon>
        <taxon>Bacteroidota</taxon>
        <taxon>Flavobacteriia</taxon>
        <taxon>Flavobacteriales</taxon>
        <taxon>Weeksellaceae</taxon>
        <taxon>Chryseobacterium group</taxon>
        <taxon>Chryseobacterium</taxon>
    </lineage>
</organism>
<dbReference type="InterPro" id="IPR000073">
    <property type="entry name" value="AB_hydrolase_1"/>
</dbReference>
<name>A0A5B2U2S9_9FLAO</name>
<evidence type="ECO:0000256" key="1">
    <source>
        <dbReference type="SAM" id="SignalP"/>
    </source>
</evidence>
<reference evidence="3 4" key="1">
    <citation type="journal article" date="2015" name="Int. J. Syst. Evol. Microbiol.">
        <title>Chryseobacterium sediminis sp. nov., isolated from a river sediment.</title>
        <authorList>
            <person name="Kampfer P."/>
            <person name="Busse H.J."/>
            <person name="McInroy J.A."/>
            <person name="Glaeser S.P."/>
        </authorList>
    </citation>
    <scope>NUCLEOTIDE SEQUENCE [LARGE SCALE GENOMIC DNA]</scope>
    <source>
        <strain evidence="3 4">IMT-174</strain>
    </source>
</reference>
<feature type="signal peptide" evidence="1">
    <location>
        <begin position="1"/>
        <end position="26"/>
    </location>
</feature>
<dbReference type="Gene3D" id="3.40.50.1820">
    <property type="entry name" value="alpha/beta hydrolase"/>
    <property type="match status" value="1"/>
</dbReference>
<dbReference type="GO" id="GO:0046503">
    <property type="term" value="P:glycerolipid catabolic process"/>
    <property type="evidence" value="ECO:0007669"/>
    <property type="project" value="TreeGrafter"/>
</dbReference>
<dbReference type="AlphaFoldDB" id="A0A5B2U2S9"/>
<dbReference type="PROSITE" id="PS51257">
    <property type="entry name" value="PROKAR_LIPOPROTEIN"/>
    <property type="match status" value="1"/>
</dbReference>
<dbReference type="PRINTS" id="PR00111">
    <property type="entry name" value="ABHYDROLASE"/>
</dbReference>
<dbReference type="Pfam" id="PF00561">
    <property type="entry name" value="Abhydrolase_1"/>
    <property type="match status" value="1"/>
</dbReference>
<feature type="domain" description="AB hydrolase-1" evidence="2">
    <location>
        <begin position="69"/>
        <end position="299"/>
    </location>
</feature>
<keyword evidence="3" id="KW-0378">Hydrolase</keyword>
<dbReference type="SUPFAM" id="SSF53474">
    <property type="entry name" value="alpha/beta-Hydrolases"/>
    <property type="match status" value="1"/>
</dbReference>
<dbReference type="EMBL" id="VUNZ01000003">
    <property type="protein sequence ID" value="KAA2220732.1"/>
    <property type="molecule type" value="Genomic_DNA"/>
</dbReference>
<protein>
    <submittedName>
        <fullName evidence="3">Alpha/beta hydrolase</fullName>
    </submittedName>
</protein>
<evidence type="ECO:0000313" key="3">
    <source>
        <dbReference type="EMBL" id="KAA2220732.1"/>
    </source>
</evidence>
<gene>
    <name evidence="3" type="ORF">FW780_17835</name>
</gene>
<proteinExistence type="predicted"/>
<accession>A0A5B2U2S9</accession>
<keyword evidence="1" id="KW-0732">Signal</keyword>
<dbReference type="GO" id="GO:0004806">
    <property type="term" value="F:triacylglycerol lipase activity"/>
    <property type="evidence" value="ECO:0007669"/>
    <property type="project" value="TreeGrafter"/>
</dbReference>
<feature type="chain" id="PRO_5023096769" evidence="1">
    <location>
        <begin position="27"/>
        <end position="315"/>
    </location>
</feature>
<dbReference type="RefSeq" id="WP_149835013.1">
    <property type="nucleotide sequence ID" value="NZ_VUNZ01000003.1"/>
</dbReference>
<sequence>MKTIRKISAVSLLCLTLFTVVTVSCTEENEPPTVQEVQNRDHQTAKTQFINVKGNAIAYRVLGKEEGIPLVLLPGLGGSMDDWDPAVTDGLAKKFKVIIFDNKGVASSKGVTPNTIQTMADDAVDFINALNLNKVNIMGFSMGGFIAQRIVLTHPSLINKVILTGTGPQGAIGLSNLPNIVAGTAGLSPEASFLKFGFTESAQSIAEGKASFARVQLRTKDRDVPLNDATSNSQFTAVLSWAQPNADALTEIQNIKNPVLIVHGENDLPVSVQNAKNMAQNLDQAELVIFPDSGHASFYQYHDTFVGKAIEFLGK</sequence>
<dbReference type="Proteomes" id="UP000323082">
    <property type="component" value="Unassembled WGS sequence"/>
</dbReference>
<dbReference type="PANTHER" id="PTHR43433:SF5">
    <property type="entry name" value="AB HYDROLASE-1 DOMAIN-CONTAINING PROTEIN"/>
    <property type="match status" value="1"/>
</dbReference>
<dbReference type="OrthoDB" id="9773293at2"/>
<dbReference type="PANTHER" id="PTHR43433">
    <property type="entry name" value="HYDROLASE, ALPHA/BETA FOLD FAMILY PROTEIN"/>
    <property type="match status" value="1"/>
</dbReference>
<dbReference type="InterPro" id="IPR029058">
    <property type="entry name" value="AB_hydrolase_fold"/>
</dbReference>
<dbReference type="InterPro" id="IPR050471">
    <property type="entry name" value="AB_hydrolase"/>
</dbReference>
<evidence type="ECO:0000259" key="2">
    <source>
        <dbReference type="Pfam" id="PF00561"/>
    </source>
</evidence>
<evidence type="ECO:0000313" key="4">
    <source>
        <dbReference type="Proteomes" id="UP000323082"/>
    </source>
</evidence>